<gene>
    <name evidence="1" type="ORF">BKH32_11730</name>
</gene>
<name>A0A1Q8HY93_9ACTO</name>
<reference evidence="1 2" key="1">
    <citation type="submission" date="2016-12" db="EMBL/GenBank/DDBJ databases">
        <title>Genomic comparison of strains in the 'Actinomyces naeslundii' group.</title>
        <authorList>
            <person name="Mughal S.R."/>
            <person name="Do T."/>
            <person name="Gilbert S.C."/>
            <person name="Witherden E.A."/>
            <person name="Didelot X."/>
            <person name="Beighton D."/>
        </authorList>
    </citation>
    <scope>NUCLEOTIDE SEQUENCE [LARGE SCALE GENOMIC DNA]</scope>
    <source>
        <strain evidence="1 2">S64C</strain>
    </source>
</reference>
<dbReference type="Proteomes" id="UP000185736">
    <property type="component" value="Unassembled WGS sequence"/>
</dbReference>
<comment type="caution">
    <text evidence="1">The sequence shown here is derived from an EMBL/GenBank/DDBJ whole genome shotgun (WGS) entry which is preliminary data.</text>
</comment>
<protein>
    <submittedName>
        <fullName evidence="1">Uncharacterized protein</fullName>
    </submittedName>
</protein>
<evidence type="ECO:0000313" key="2">
    <source>
        <dbReference type="Proteomes" id="UP000185736"/>
    </source>
</evidence>
<accession>A0A1Q8HY93</accession>
<dbReference type="AlphaFoldDB" id="A0A1Q8HY93"/>
<organism evidence="1 2">
    <name type="scientific">Actinomyces oris</name>
    <dbReference type="NCBI Taxonomy" id="544580"/>
    <lineage>
        <taxon>Bacteria</taxon>
        <taxon>Bacillati</taxon>
        <taxon>Actinomycetota</taxon>
        <taxon>Actinomycetes</taxon>
        <taxon>Actinomycetales</taxon>
        <taxon>Actinomycetaceae</taxon>
        <taxon>Actinomyces</taxon>
    </lineage>
</organism>
<evidence type="ECO:0000313" key="1">
    <source>
        <dbReference type="EMBL" id="OLL13834.1"/>
    </source>
</evidence>
<dbReference type="EMBL" id="MSGO01000059">
    <property type="protein sequence ID" value="OLL13834.1"/>
    <property type="molecule type" value="Genomic_DNA"/>
</dbReference>
<proteinExistence type="predicted"/>
<sequence length="65" mass="7171">MRRWEAEPACRVLKVATASDSWPARRLEHTLSRSPSQEFSLVAMFVHVEAAAAAVCECGTVEVEP</sequence>